<protein>
    <submittedName>
        <fullName evidence="1">Uncharacterized protein</fullName>
    </submittedName>
</protein>
<comment type="caution">
    <text evidence="1">The sequence shown here is derived from an EMBL/GenBank/DDBJ whole genome shotgun (WGS) entry which is preliminary data.</text>
</comment>
<keyword evidence="2" id="KW-1185">Reference proteome</keyword>
<evidence type="ECO:0000313" key="1">
    <source>
        <dbReference type="EMBL" id="KAK7304310.1"/>
    </source>
</evidence>
<gene>
    <name evidence="1" type="ORF">VNO77_45178</name>
</gene>
<sequence>MSGNETQNIKKLCVYVSHLLLQIGYKVGEQRKEGKEQVQGTVEEGEETKVGGGLIVLSIALFLQMVVRERR</sequence>
<name>A0AAN9PLT4_CANGL</name>
<dbReference type="Proteomes" id="UP001367508">
    <property type="component" value="Unassembled WGS sequence"/>
</dbReference>
<proteinExistence type="predicted"/>
<organism evidence="1 2">
    <name type="scientific">Canavalia gladiata</name>
    <name type="common">Sword bean</name>
    <name type="synonym">Dolichos gladiatus</name>
    <dbReference type="NCBI Taxonomy" id="3824"/>
    <lineage>
        <taxon>Eukaryota</taxon>
        <taxon>Viridiplantae</taxon>
        <taxon>Streptophyta</taxon>
        <taxon>Embryophyta</taxon>
        <taxon>Tracheophyta</taxon>
        <taxon>Spermatophyta</taxon>
        <taxon>Magnoliopsida</taxon>
        <taxon>eudicotyledons</taxon>
        <taxon>Gunneridae</taxon>
        <taxon>Pentapetalae</taxon>
        <taxon>rosids</taxon>
        <taxon>fabids</taxon>
        <taxon>Fabales</taxon>
        <taxon>Fabaceae</taxon>
        <taxon>Papilionoideae</taxon>
        <taxon>50 kb inversion clade</taxon>
        <taxon>NPAAA clade</taxon>
        <taxon>indigoferoid/millettioid clade</taxon>
        <taxon>Phaseoleae</taxon>
        <taxon>Canavalia</taxon>
    </lineage>
</organism>
<dbReference type="AlphaFoldDB" id="A0AAN9PLT4"/>
<reference evidence="1 2" key="1">
    <citation type="submission" date="2024-01" db="EMBL/GenBank/DDBJ databases">
        <title>The genomes of 5 underutilized Papilionoideae crops provide insights into root nodulation and disease resistanc.</title>
        <authorList>
            <person name="Jiang F."/>
        </authorList>
    </citation>
    <scope>NUCLEOTIDE SEQUENCE [LARGE SCALE GENOMIC DNA]</scope>
    <source>
        <strain evidence="1">LVBAO_FW01</strain>
        <tissue evidence="1">Leaves</tissue>
    </source>
</reference>
<dbReference type="EMBL" id="JAYMYQ010000014">
    <property type="protein sequence ID" value="KAK7304310.1"/>
    <property type="molecule type" value="Genomic_DNA"/>
</dbReference>
<evidence type="ECO:0000313" key="2">
    <source>
        <dbReference type="Proteomes" id="UP001367508"/>
    </source>
</evidence>
<accession>A0AAN9PLT4</accession>